<feature type="signal peptide" evidence="6">
    <location>
        <begin position="1"/>
        <end position="21"/>
    </location>
</feature>
<evidence type="ECO:0000256" key="4">
    <source>
        <dbReference type="ARBA" id="ARBA00022801"/>
    </source>
</evidence>
<keyword evidence="4" id="KW-0378">Hydrolase</keyword>
<evidence type="ECO:0000256" key="2">
    <source>
        <dbReference type="ARBA" id="ARBA00022670"/>
    </source>
</evidence>
<keyword evidence="2" id="KW-0645">Protease</keyword>
<dbReference type="InterPro" id="IPR033121">
    <property type="entry name" value="PEPTIDASE_A1"/>
</dbReference>
<dbReference type="InterPro" id="IPR021109">
    <property type="entry name" value="Peptidase_aspartic_dom_sf"/>
</dbReference>
<organism evidence="8">
    <name type="scientific">Oxyrrhis marina</name>
    <name type="common">Dinoflagellate</name>
    <dbReference type="NCBI Taxonomy" id="2969"/>
    <lineage>
        <taxon>Eukaryota</taxon>
        <taxon>Sar</taxon>
        <taxon>Alveolata</taxon>
        <taxon>Dinophyceae</taxon>
        <taxon>Oxyrrhinales</taxon>
        <taxon>Oxyrrhinaceae</taxon>
        <taxon>Oxyrrhis</taxon>
    </lineage>
</organism>
<dbReference type="InterPro" id="IPR001461">
    <property type="entry name" value="Aspartic_peptidase_A1"/>
</dbReference>
<dbReference type="Gene3D" id="2.40.70.10">
    <property type="entry name" value="Acid Proteases"/>
    <property type="match status" value="2"/>
</dbReference>
<dbReference type="AlphaFoldDB" id="A0A7S4LQ40"/>
<evidence type="ECO:0000256" key="6">
    <source>
        <dbReference type="SAM" id="SignalP"/>
    </source>
</evidence>
<name>A0A7S4LQ40_OXYMA</name>
<comment type="similarity">
    <text evidence="1">Belongs to the peptidase A1 family.</text>
</comment>
<protein>
    <recommendedName>
        <fullName evidence="7">Peptidase A1 domain-containing protein</fullName>
    </recommendedName>
</protein>
<reference evidence="8" key="1">
    <citation type="submission" date="2021-01" db="EMBL/GenBank/DDBJ databases">
        <authorList>
            <person name="Corre E."/>
            <person name="Pelletier E."/>
            <person name="Niang G."/>
            <person name="Scheremetjew M."/>
            <person name="Finn R."/>
            <person name="Kale V."/>
            <person name="Holt S."/>
            <person name="Cochrane G."/>
            <person name="Meng A."/>
            <person name="Brown T."/>
            <person name="Cohen L."/>
        </authorList>
    </citation>
    <scope>NUCLEOTIDE SEQUENCE</scope>
    <source>
        <strain evidence="8">LB1974</strain>
    </source>
</reference>
<keyword evidence="5" id="KW-1015">Disulfide bond</keyword>
<feature type="domain" description="Peptidase A1" evidence="7">
    <location>
        <begin position="53"/>
        <end position="359"/>
    </location>
</feature>
<evidence type="ECO:0000256" key="3">
    <source>
        <dbReference type="ARBA" id="ARBA00022750"/>
    </source>
</evidence>
<proteinExistence type="inferred from homology"/>
<sequence length="412" mass="44698">MGTKRFSGLAVLSTLYVAASSFLLKVDDANATSVAGKPIATELRLSNFENVQYYGLFKIGPFRVNTVFDTGSFDILTLSKKCTKCGAAAKYDSSKSKTYEPNGTKVAYTFGSGKVIAELGYETAGIGQFLSKHQLFGEIIDHEVDALTKGRWSTIVGMPKLGSKRGKSWMDAEDVKQFALCLEKRDQGPGHLRIGPDLVFATGQDRYKDLPSISISGKEHWAAKMTQVSVKGKTLACTGGCGGIVDTGTSGIVGPPSGIKALRNEVGEVHKNCSNAADLPPVQFSLGGATVSIPSSAYVIQTDADQVPSYKGDLKRICVDIFMQMDVETNMGPLWILGMPFMRQYYTIFDRDTPGVRFGEAGSDCKPKASTAIHLADHDVHEDLSDKWAPLRVNLRDLSFPSWVKEGEHLEL</sequence>
<keyword evidence="6" id="KW-0732">Signal</keyword>
<dbReference type="GO" id="GO:0006508">
    <property type="term" value="P:proteolysis"/>
    <property type="evidence" value="ECO:0007669"/>
    <property type="project" value="UniProtKB-KW"/>
</dbReference>
<dbReference type="SUPFAM" id="SSF50630">
    <property type="entry name" value="Acid proteases"/>
    <property type="match status" value="1"/>
</dbReference>
<feature type="disulfide bond" evidence="5">
    <location>
        <begin position="237"/>
        <end position="241"/>
    </location>
</feature>
<keyword evidence="3" id="KW-0064">Aspartyl protease</keyword>
<feature type="chain" id="PRO_5030924784" description="Peptidase A1 domain-containing protein" evidence="6">
    <location>
        <begin position="22"/>
        <end position="412"/>
    </location>
</feature>
<evidence type="ECO:0000313" key="8">
    <source>
        <dbReference type="EMBL" id="CAE0843657.1"/>
    </source>
</evidence>
<evidence type="ECO:0000259" key="7">
    <source>
        <dbReference type="PROSITE" id="PS51767"/>
    </source>
</evidence>
<accession>A0A7S4LQ40</accession>
<dbReference type="EMBL" id="HBJB01003247">
    <property type="protein sequence ID" value="CAE0843657.1"/>
    <property type="molecule type" value="Transcribed_RNA"/>
</dbReference>
<gene>
    <name evidence="8" type="ORF">OMAR00294_LOCUS2656</name>
</gene>
<dbReference type="PANTHER" id="PTHR47966">
    <property type="entry name" value="BETA-SITE APP-CLEAVING ENZYME, ISOFORM A-RELATED"/>
    <property type="match status" value="1"/>
</dbReference>
<dbReference type="PANTHER" id="PTHR47966:SF51">
    <property type="entry name" value="BETA-SITE APP-CLEAVING ENZYME, ISOFORM A-RELATED"/>
    <property type="match status" value="1"/>
</dbReference>
<dbReference type="PROSITE" id="PS51767">
    <property type="entry name" value="PEPTIDASE_A1"/>
    <property type="match status" value="1"/>
</dbReference>
<dbReference type="Pfam" id="PF00026">
    <property type="entry name" value="Asp"/>
    <property type="match status" value="1"/>
</dbReference>
<evidence type="ECO:0000256" key="5">
    <source>
        <dbReference type="PIRSR" id="PIRSR601461-2"/>
    </source>
</evidence>
<evidence type="ECO:0000256" key="1">
    <source>
        <dbReference type="ARBA" id="ARBA00007447"/>
    </source>
</evidence>
<dbReference type="GO" id="GO:0004190">
    <property type="term" value="F:aspartic-type endopeptidase activity"/>
    <property type="evidence" value="ECO:0007669"/>
    <property type="project" value="UniProtKB-KW"/>
</dbReference>
<dbReference type="PRINTS" id="PR00792">
    <property type="entry name" value="PEPSIN"/>
</dbReference>